<evidence type="ECO:0000313" key="3">
    <source>
        <dbReference type="Proteomes" id="UP001303046"/>
    </source>
</evidence>
<keyword evidence="1" id="KW-0732">Signal</keyword>
<evidence type="ECO:0000256" key="1">
    <source>
        <dbReference type="SAM" id="SignalP"/>
    </source>
</evidence>
<name>A0ABR1DMG6_NECAM</name>
<proteinExistence type="predicted"/>
<feature type="chain" id="PRO_5047048606" evidence="1">
    <location>
        <begin position="25"/>
        <end position="119"/>
    </location>
</feature>
<reference evidence="2 3" key="1">
    <citation type="submission" date="2023-08" db="EMBL/GenBank/DDBJ databases">
        <title>A Necator americanus chromosomal reference genome.</title>
        <authorList>
            <person name="Ilik V."/>
            <person name="Petrzelkova K.J."/>
            <person name="Pardy F."/>
            <person name="Fuh T."/>
            <person name="Niatou-Singa F.S."/>
            <person name="Gouil Q."/>
            <person name="Baker L."/>
            <person name="Ritchie M.E."/>
            <person name="Jex A.R."/>
            <person name="Gazzola D."/>
            <person name="Li H."/>
            <person name="Toshio Fujiwara R."/>
            <person name="Zhan B."/>
            <person name="Aroian R.V."/>
            <person name="Pafco B."/>
            <person name="Schwarz E.M."/>
        </authorList>
    </citation>
    <scope>NUCLEOTIDE SEQUENCE [LARGE SCALE GENOMIC DNA]</scope>
    <source>
        <strain evidence="2 3">Aroian</strain>
        <tissue evidence="2">Whole animal</tissue>
    </source>
</reference>
<feature type="signal peptide" evidence="1">
    <location>
        <begin position="1"/>
        <end position="24"/>
    </location>
</feature>
<dbReference type="Proteomes" id="UP001303046">
    <property type="component" value="Unassembled WGS sequence"/>
</dbReference>
<evidence type="ECO:0000313" key="2">
    <source>
        <dbReference type="EMBL" id="KAK6751599.1"/>
    </source>
</evidence>
<comment type="caution">
    <text evidence="2">The sequence shown here is derived from an EMBL/GenBank/DDBJ whole genome shotgun (WGS) entry which is preliminary data.</text>
</comment>
<gene>
    <name evidence="2" type="primary">Necator_chrIV.g16470</name>
    <name evidence="2" type="ORF">RB195_003173</name>
</gene>
<sequence length="119" mass="13136">MRIFVVATILALSFISVANTSGRALRNNLRPYVLRSKLQPQLSRNGLSRSGLENPKIQISGKRLKYGVDIVKKEVLPSEVRDAPISVRKCAAPGPDRIRPEHLKNLPLVLINTLAGRST</sequence>
<keyword evidence="3" id="KW-1185">Reference proteome</keyword>
<accession>A0ABR1DMG6</accession>
<dbReference type="EMBL" id="JAVFWL010000004">
    <property type="protein sequence ID" value="KAK6751599.1"/>
    <property type="molecule type" value="Genomic_DNA"/>
</dbReference>
<organism evidence="2 3">
    <name type="scientific">Necator americanus</name>
    <name type="common">Human hookworm</name>
    <dbReference type="NCBI Taxonomy" id="51031"/>
    <lineage>
        <taxon>Eukaryota</taxon>
        <taxon>Metazoa</taxon>
        <taxon>Ecdysozoa</taxon>
        <taxon>Nematoda</taxon>
        <taxon>Chromadorea</taxon>
        <taxon>Rhabditida</taxon>
        <taxon>Rhabditina</taxon>
        <taxon>Rhabditomorpha</taxon>
        <taxon>Strongyloidea</taxon>
        <taxon>Ancylostomatidae</taxon>
        <taxon>Bunostominae</taxon>
        <taxon>Necator</taxon>
    </lineage>
</organism>
<protein>
    <submittedName>
        <fullName evidence="2">Uncharacterized protein</fullName>
    </submittedName>
</protein>